<dbReference type="AlphaFoldDB" id="A0A7C1HX64"/>
<name>A0A7C1HX64_UNCKA</name>
<protein>
    <recommendedName>
        <fullName evidence="2">Peptidase M41 domain-containing protein</fullName>
    </recommendedName>
</protein>
<sequence length="149" mass="16417">MLLTEGYESKPFIVPELAFPTNEGLLAEFKTIPVEKRLQIPAELLKYELPIVHEVGHAVVALSLGRRVTGYFFGEISWWEKTERKFVGDAGGVLWDSAGLLKGGDVAKLIACGGVVAELLYYGQIESTNIQHPLIEISDQLAILKSYKG</sequence>
<organism evidence="1">
    <name type="scientific">candidate division WWE3 bacterium</name>
    <dbReference type="NCBI Taxonomy" id="2053526"/>
    <lineage>
        <taxon>Bacteria</taxon>
        <taxon>Katanobacteria</taxon>
    </lineage>
</organism>
<proteinExistence type="predicted"/>
<comment type="caution">
    <text evidence="1">The sequence shown here is derived from an EMBL/GenBank/DDBJ whole genome shotgun (WGS) entry which is preliminary data.</text>
</comment>
<dbReference type="EMBL" id="DSDM01000101">
    <property type="protein sequence ID" value="HDQ88839.1"/>
    <property type="molecule type" value="Genomic_DNA"/>
</dbReference>
<dbReference type="Proteomes" id="UP000886066">
    <property type="component" value="Unassembled WGS sequence"/>
</dbReference>
<evidence type="ECO:0000313" key="1">
    <source>
        <dbReference type="EMBL" id="HDQ88839.1"/>
    </source>
</evidence>
<gene>
    <name evidence="1" type="ORF">ENN92_01690</name>
</gene>
<evidence type="ECO:0008006" key="2">
    <source>
        <dbReference type="Google" id="ProtNLM"/>
    </source>
</evidence>
<accession>A0A7C1HX64</accession>
<reference evidence="1" key="1">
    <citation type="journal article" date="2020" name="mSystems">
        <title>Genome- and Community-Level Interaction Insights into Carbon Utilization and Element Cycling Functions of Hydrothermarchaeota in Hydrothermal Sediment.</title>
        <authorList>
            <person name="Zhou Z."/>
            <person name="Liu Y."/>
            <person name="Xu W."/>
            <person name="Pan J."/>
            <person name="Luo Z.H."/>
            <person name="Li M."/>
        </authorList>
    </citation>
    <scope>NUCLEOTIDE SEQUENCE [LARGE SCALE GENOMIC DNA]</scope>
    <source>
        <strain evidence="1">SpSt-1219</strain>
    </source>
</reference>